<dbReference type="InterPro" id="IPR050091">
    <property type="entry name" value="PKS_NRPS_Biosynth_Enz"/>
</dbReference>
<dbReference type="FunFam" id="3.40.50.720:FF:000209">
    <property type="entry name" value="Polyketide synthase Pks12"/>
    <property type="match status" value="1"/>
</dbReference>
<keyword evidence="6" id="KW-0560">Oxidoreductase</keyword>
<name>A0A8H4Q8E5_9HYPO</name>
<dbReference type="SMART" id="SM00822">
    <property type="entry name" value="PKS_KR"/>
    <property type="match status" value="1"/>
</dbReference>
<feature type="domain" description="Ketosynthase family 3 (KS3)" evidence="12">
    <location>
        <begin position="53"/>
        <end position="478"/>
    </location>
</feature>
<dbReference type="Pfam" id="PF08242">
    <property type="entry name" value="Methyltransf_12"/>
    <property type="match status" value="1"/>
</dbReference>
<dbReference type="GO" id="GO:0004315">
    <property type="term" value="F:3-oxoacyl-[acyl-carrier-protein] synthase activity"/>
    <property type="evidence" value="ECO:0007669"/>
    <property type="project" value="InterPro"/>
</dbReference>
<evidence type="ECO:0000256" key="6">
    <source>
        <dbReference type="ARBA" id="ARBA00023002"/>
    </source>
</evidence>
<evidence type="ECO:0000256" key="1">
    <source>
        <dbReference type="ARBA" id="ARBA00005179"/>
    </source>
</evidence>
<dbReference type="PROSITE" id="PS00606">
    <property type="entry name" value="KS3_1"/>
    <property type="match status" value="1"/>
</dbReference>
<dbReference type="SUPFAM" id="SSF47336">
    <property type="entry name" value="ACP-like"/>
    <property type="match status" value="1"/>
</dbReference>
<dbReference type="Pfam" id="PF16197">
    <property type="entry name" value="KAsynt_C_assoc"/>
    <property type="match status" value="1"/>
</dbReference>
<dbReference type="Gene3D" id="3.30.70.3290">
    <property type="match status" value="1"/>
</dbReference>
<keyword evidence="5" id="KW-0521">NADP</keyword>
<dbReference type="InterPro" id="IPR057326">
    <property type="entry name" value="KR_dom"/>
</dbReference>
<dbReference type="Gene3D" id="3.40.50.150">
    <property type="entry name" value="Vaccinia Virus protein VP39"/>
    <property type="match status" value="1"/>
</dbReference>
<evidence type="ECO:0000256" key="8">
    <source>
        <dbReference type="ARBA" id="ARBA00023315"/>
    </source>
</evidence>
<dbReference type="InterPro" id="IPR020807">
    <property type="entry name" value="PKS_DH"/>
</dbReference>
<dbReference type="InterPro" id="IPR049552">
    <property type="entry name" value="PKS_DH_N"/>
</dbReference>
<feature type="region of interest" description="N-terminal hotdog fold" evidence="9">
    <location>
        <begin position="1001"/>
        <end position="1136"/>
    </location>
</feature>
<gene>
    <name evidence="14" type="ORF">GQ602_003559</name>
</gene>
<dbReference type="InterPro" id="IPR013217">
    <property type="entry name" value="Methyltransf_12"/>
</dbReference>
<dbReference type="Pfam" id="PF00109">
    <property type="entry name" value="ketoacyl-synt"/>
    <property type="match status" value="1"/>
</dbReference>
<feature type="active site" description="Proton acceptor; for dehydratase activity" evidence="9">
    <location>
        <position position="1033"/>
    </location>
</feature>
<dbReference type="InterPro" id="IPR020843">
    <property type="entry name" value="ER"/>
</dbReference>
<protein>
    <submittedName>
        <fullName evidence="14">Lovastatin diketide synthase LovF</fullName>
    </submittedName>
</protein>
<dbReference type="PANTHER" id="PTHR43775:SF29">
    <property type="entry name" value="ASPERFURANONE POLYKETIDE SYNTHASE AFOG-RELATED"/>
    <property type="match status" value="1"/>
</dbReference>
<dbReference type="InterPro" id="IPR032821">
    <property type="entry name" value="PKS_assoc"/>
</dbReference>
<dbReference type="SUPFAM" id="SSF52151">
    <property type="entry name" value="FabD/lysophospholipase-like"/>
    <property type="match status" value="1"/>
</dbReference>
<dbReference type="InterPro" id="IPR049900">
    <property type="entry name" value="PKS_mFAS_DH"/>
</dbReference>
<dbReference type="PROSITE" id="PS52019">
    <property type="entry name" value="PKS_MFAS_DH"/>
    <property type="match status" value="1"/>
</dbReference>
<accession>A0A8H4Q8E5</accession>
<dbReference type="CDD" id="cd05195">
    <property type="entry name" value="enoyl_red"/>
    <property type="match status" value="1"/>
</dbReference>
<dbReference type="SUPFAM" id="SSF51735">
    <property type="entry name" value="NAD(P)-binding Rossmann-fold domains"/>
    <property type="match status" value="2"/>
</dbReference>
<feature type="active site" description="Proton donor; for dehydratase activity" evidence="9">
    <location>
        <position position="1229"/>
    </location>
</feature>
<evidence type="ECO:0000256" key="9">
    <source>
        <dbReference type="PROSITE-ProRule" id="PRU01363"/>
    </source>
</evidence>
<dbReference type="PROSITE" id="PS52004">
    <property type="entry name" value="KS3_2"/>
    <property type="match status" value="1"/>
</dbReference>
<dbReference type="Gene3D" id="1.10.1200.10">
    <property type="entry name" value="ACP-like"/>
    <property type="match status" value="1"/>
</dbReference>
<dbReference type="GO" id="GO:0004312">
    <property type="term" value="F:fatty acid synthase activity"/>
    <property type="evidence" value="ECO:0007669"/>
    <property type="project" value="TreeGrafter"/>
</dbReference>
<evidence type="ECO:0000256" key="4">
    <source>
        <dbReference type="ARBA" id="ARBA00022679"/>
    </source>
</evidence>
<dbReference type="InterPro" id="IPR042104">
    <property type="entry name" value="PKS_dehydratase_sf"/>
</dbReference>
<keyword evidence="15" id="KW-1185">Reference proteome</keyword>
<dbReference type="InterPro" id="IPR016039">
    <property type="entry name" value="Thiolase-like"/>
</dbReference>
<dbReference type="Gene3D" id="3.10.129.110">
    <property type="entry name" value="Polyketide synthase dehydratase"/>
    <property type="match status" value="1"/>
</dbReference>
<comment type="caution">
    <text evidence="14">The sequence shown here is derived from an EMBL/GenBank/DDBJ whole genome shotgun (WGS) entry which is preliminary data.</text>
</comment>
<sequence>MLVRSPHVPPVTAPTRRQRPVASIALRLALLNASEQPRPLQAAGNRLPAATVMEPFAVVGLSFKMPQEAVDEQSLWEVLEQRKNLMTAWPEDRAAVDSFHDRGTRSLNTMHARGAHFLSQDPGVFDAPFFSITAKEAAAIDPQHRLSLEAAYLAFESAGMTLDQLRGSRTAVFAASMADDYSRILLRDADIMPRQTTTGIVPSMLPNRISWFFDLRGPSLHLDTACSSSMIALDMACQSMRSGDASAALVIGTNLVLGPEGSIFLSNMNFLSPDSKCFCFDARANGYARGEGVIALIIKPLDAALRNGDVIRAVVRATASNQDGRTPGVTQPSAEAQEALIRRVYAKAGLGFDDTRYFEAHGTGTPVGDPIEMTAIGRVFRTHRSPAAPLYVGSVKANVGHLEGASGLVGVVKAILVLEKGIVPPNALFETMNPEIDAEFYNLEVPTQSIAWPTSGLRRISVNSFGFGGANSHVILDDALHYLSSRALIGFHHTSPHPAMRINGAASVTLPGLDEDLSPDACSAKLLIWTAADAAALQRVLQSYAAYCHDHLPGDDHKLAQLSYTLAARRSVMAWRSFAVLDGSSFQDDEQEDDSAATRLPSAPPVRASTDRPGIAFVFTGQGAQYAGMGLELTQRYPVYADSLRRSDAALAELGCEWSIFDQLRNAEMMSRPELSVPLTTALQMALVDLVRSFGIKPVAVVGHSSGETAAAYAAGALSQPSACKVSYWRGKLAGKLVDAHAAAGTPSAMVSVNLPASEVPVWLGRLGPAGDGVHIACFNSPTNVTLSGSVEAIDGLKELLDRQGVFAAKLQTGLGYHSPVMRAMATEYRAAMGLLEPGANKGLRVPMISSVTADMVTPKLLATTQYWVDNLLSPVRFADALARLCDGKVTLPLGADAITDLVEIGPHGALRRPARDCVQAEIRYHTTLDRHQNAVRTVLSLVGTLFCHGHDVSVLAANGQAGIPRPFLVDCPPYPFDHSRRYWFESRLSKDFRLRRDSPNYLLGRRSSDWNALRPRWRNWLSVERIPWLAHHAVGQLLMCPGTGLVVMAIEAAKQMAAADGRAVSGFLVKEAHFLAPVTVGRTVHDATETEVHLRPLRSALDKDSTWSEVTVFSHHDSRWTECFRARIQVQYDEAGPTPVDEGRERQLELARVGAVVDRMTASCARPVDSREFYAFCADHGIQYGETFELLSGMSWDGRDGSVARIDAMTTRRHYEAVDSPVHPAVLDAAIHLVFSQISEGLSKPSPAMVPHSLSNLWISSRPWHEASIRVSASLDSGRRAPSTCEAGFHAVADDGKSLLAIERMVFSEVSFGGLDDVGRHDLLYSIAWRPRLSSLLGNGRLQRLCDAEAPAVRDESAAVKLHRKLEAAMRMAVRRAMSCVSDAQVQRGPAYMAKYKASLQQQYGSGTGDGDDDDEAFETLLSSCEEAVPEWALLPAVARALPSILRGETDPLELLFSTDHARRFYNHMYDRHAWDRRLRVFIELLSHEKPSMRVMEIGAGTGGMTRVLTGALLDLEAQTGQRRFAEYVYTDISPAFFEAARTEFSTCRDRMTFRALDIERPPSEQGFEAGSFDVVVAGSVLHATPDLAATLANVRALLRPGGLLVLQEVTEPTAASANVSFGCLEGWWLSSEEWRRLGLSPLLTEQRWDELLRETGLFSGNELTLNDYESRESRFSSIIVSEAVGGEDVGGHHDLVFLVDRESDDQRTLATVVGEQHPSGFQARYLDDLIAGEWEPCPYETVVVSLIEVGRSLLALPSEAEFKALQRLVRGTERLLWVTSLDDDDPRAALATGLLRSLRSEEPGKRLVSLLFESGCRPGSEAEHVVDVVRACFGGRGSTELEFAVRDGLLVIGRLEQEADLERERVARIRPEARREVWRSKGNDDDDDDDDRLKLEVGMPGMLDTLRFAADAEAETELEPDEVEVMAEAWPVSFRDVFIALGRLGGERLGFECVGRVTRAGSECADRFRRGDRVVMTAPGCMRSHPRAPASAVLGLPEGVTALDAVAAVSPLSTAWHSLVNVARLRPGELVLVHAAAGATGQMAVAVARSLGADVIVTVGSEAKRQLVMDRFGIPAERVLYSRDTSFAHGVKRLTGGRGVDVVLNSLSGDMMRASWECVAPYGRFVELGKADIMADAALPMGRFACNVSFSAVDLHHMALTDGQLTRSLLEKALDLLAKGVVEAPAPQHHFAVSDVEKAFRLMQSGKNTGRIVVTLGGNDVVTKQLTLKPGWRFDPDASYLVAGGLGGVGRAVLRWMAGRGARNLIVPSRSGPESSSAATALVAELRARGIRTETPRCDVSCADQLRVALDGMPPVRGCIQAAMELHDAVFDNMTHGQWTDALRPKTAGSWNLDRELPRDLDFMVLLSSLGGVYGTPGQANYAAGCTYQDALARTRPGVGLSLDLGWMRTIGVVAEAGLARGHVRDMQPIEEADLLTLLEHCCDPDRRRRETRHGGHHHQLLVGVVHPARFLNRGRAPIPLVDRPIFAGFSSAPLRIKSSSSACDDGKDAATLFAQASIDQRVSVVTTALRSKLAHALEVAADDVDPRRSLADYGVDSLMAVELRNWFRRDFNAQLTVFDIMGRASIGRVCELVVERAEL</sequence>
<dbReference type="SUPFAM" id="SSF50129">
    <property type="entry name" value="GroES-like"/>
    <property type="match status" value="1"/>
</dbReference>
<keyword evidence="7" id="KW-0511">Multifunctional enzyme</keyword>
<dbReference type="Gene3D" id="3.40.50.720">
    <property type="entry name" value="NAD(P)-binding Rossmann-like Domain"/>
    <property type="match status" value="2"/>
</dbReference>
<evidence type="ECO:0000259" key="12">
    <source>
        <dbReference type="PROSITE" id="PS52004"/>
    </source>
</evidence>
<feature type="domain" description="Carrier" evidence="11">
    <location>
        <begin position="2526"/>
        <end position="2600"/>
    </location>
</feature>
<keyword evidence="2" id="KW-0596">Phosphopantetheine</keyword>
<organism evidence="14 15">
    <name type="scientific">Ophiocordyceps camponoti-floridani</name>
    <dbReference type="NCBI Taxonomy" id="2030778"/>
    <lineage>
        <taxon>Eukaryota</taxon>
        <taxon>Fungi</taxon>
        <taxon>Dikarya</taxon>
        <taxon>Ascomycota</taxon>
        <taxon>Pezizomycotina</taxon>
        <taxon>Sordariomycetes</taxon>
        <taxon>Hypocreomycetidae</taxon>
        <taxon>Hypocreales</taxon>
        <taxon>Ophiocordycipitaceae</taxon>
        <taxon>Ophiocordyceps</taxon>
    </lineage>
</organism>
<proteinExistence type="predicted"/>
<dbReference type="SMART" id="SM00823">
    <property type="entry name" value="PKS_PP"/>
    <property type="match status" value="1"/>
</dbReference>
<evidence type="ECO:0000256" key="5">
    <source>
        <dbReference type="ARBA" id="ARBA00022857"/>
    </source>
</evidence>
<dbReference type="CDD" id="cd00833">
    <property type="entry name" value="PKS"/>
    <property type="match status" value="1"/>
</dbReference>
<evidence type="ECO:0000256" key="2">
    <source>
        <dbReference type="ARBA" id="ARBA00022450"/>
    </source>
</evidence>
<evidence type="ECO:0000259" key="13">
    <source>
        <dbReference type="PROSITE" id="PS52019"/>
    </source>
</evidence>
<dbReference type="SUPFAM" id="SSF55048">
    <property type="entry name" value="Probable ACP-binding domain of malonyl-CoA ACP transacylase"/>
    <property type="match status" value="1"/>
</dbReference>
<dbReference type="Pfam" id="PF21089">
    <property type="entry name" value="PKS_DH_N"/>
    <property type="match status" value="1"/>
</dbReference>
<keyword evidence="3" id="KW-0597">Phosphoprotein</keyword>
<dbReference type="GO" id="GO:0044550">
    <property type="term" value="P:secondary metabolite biosynthetic process"/>
    <property type="evidence" value="ECO:0007669"/>
    <property type="project" value="TreeGrafter"/>
</dbReference>
<feature type="region of interest" description="C-terminal hotdog fold" evidence="9">
    <location>
        <begin position="1166"/>
        <end position="1317"/>
    </location>
</feature>
<dbReference type="Pfam" id="PF02801">
    <property type="entry name" value="Ketoacyl-synt_C"/>
    <property type="match status" value="1"/>
</dbReference>
<dbReference type="GO" id="GO:0016491">
    <property type="term" value="F:oxidoreductase activity"/>
    <property type="evidence" value="ECO:0007669"/>
    <property type="project" value="UniProtKB-KW"/>
</dbReference>
<dbReference type="InterPro" id="IPR013968">
    <property type="entry name" value="PKS_KR"/>
</dbReference>
<dbReference type="InterPro" id="IPR014043">
    <property type="entry name" value="Acyl_transferase_dom"/>
</dbReference>
<dbReference type="InterPro" id="IPR020841">
    <property type="entry name" value="PKS_Beta-ketoAc_synthase_dom"/>
</dbReference>
<dbReference type="InterPro" id="IPR036736">
    <property type="entry name" value="ACP-like_sf"/>
</dbReference>
<dbReference type="Pfam" id="PF13602">
    <property type="entry name" value="ADH_zinc_N_2"/>
    <property type="match status" value="1"/>
</dbReference>
<evidence type="ECO:0000256" key="3">
    <source>
        <dbReference type="ARBA" id="ARBA00022553"/>
    </source>
</evidence>
<evidence type="ECO:0000256" key="7">
    <source>
        <dbReference type="ARBA" id="ARBA00023268"/>
    </source>
</evidence>
<dbReference type="InterPro" id="IPR001227">
    <property type="entry name" value="Ac_transferase_dom_sf"/>
</dbReference>
<dbReference type="InterPro" id="IPR011032">
    <property type="entry name" value="GroES-like_sf"/>
</dbReference>
<dbReference type="PROSITE" id="PS00012">
    <property type="entry name" value="PHOSPHOPANTETHEINE"/>
    <property type="match status" value="1"/>
</dbReference>
<dbReference type="Pfam" id="PF00550">
    <property type="entry name" value="PP-binding"/>
    <property type="match status" value="1"/>
</dbReference>
<dbReference type="Gene3D" id="3.40.366.10">
    <property type="entry name" value="Malonyl-Coenzyme A Acyl Carrier Protein, domain 2"/>
    <property type="match status" value="1"/>
</dbReference>
<dbReference type="Pfam" id="PF00698">
    <property type="entry name" value="Acyl_transf_1"/>
    <property type="match status" value="1"/>
</dbReference>
<dbReference type="InterPro" id="IPR006162">
    <property type="entry name" value="Ppantetheine_attach_site"/>
</dbReference>
<dbReference type="SMART" id="SM00825">
    <property type="entry name" value="PKS_KS"/>
    <property type="match status" value="1"/>
</dbReference>
<dbReference type="InterPro" id="IPR020806">
    <property type="entry name" value="PKS_PP-bd"/>
</dbReference>
<dbReference type="InterPro" id="IPR029063">
    <property type="entry name" value="SAM-dependent_MTases_sf"/>
</dbReference>
<dbReference type="GO" id="GO:0031177">
    <property type="term" value="F:phosphopantetheine binding"/>
    <property type="evidence" value="ECO:0007669"/>
    <property type="project" value="InterPro"/>
</dbReference>
<dbReference type="InterPro" id="IPR049551">
    <property type="entry name" value="PKS_DH_C"/>
</dbReference>
<dbReference type="PROSITE" id="PS50075">
    <property type="entry name" value="CARRIER"/>
    <property type="match status" value="1"/>
</dbReference>
<feature type="region of interest" description="Disordered" evidence="10">
    <location>
        <begin position="586"/>
        <end position="608"/>
    </location>
</feature>
<dbReference type="CDD" id="cd02440">
    <property type="entry name" value="AdoMet_MTases"/>
    <property type="match status" value="1"/>
</dbReference>
<dbReference type="SUPFAM" id="SSF53901">
    <property type="entry name" value="Thiolase-like"/>
    <property type="match status" value="1"/>
</dbReference>
<dbReference type="InterPro" id="IPR016036">
    <property type="entry name" value="Malonyl_transacylase_ACP-bd"/>
</dbReference>
<keyword evidence="8" id="KW-0012">Acyltransferase</keyword>
<dbReference type="InterPro" id="IPR036291">
    <property type="entry name" value="NAD(P)-bd_dom_sf"/>
</dbReference>
<keyword evidence="4" id="KW-0808">Transferase</keyword>
<dbReference type="SMART" id="SM00827">
    <property type="entry name" value="PKS_AT"/>
    <property type="match status" value="1"/>
</dbReference>
<dbReference type="GO" id="GO:0006633">
    <property type="term" value="P:fatty acid biosynthetic process"/>
    <property type="evidence" value="ECO:0007669"/>
    <property type="project" value="InterPro"/>
</dbReference>
<reference evidence="14 15" key="1">
    <citation type="journal article" date="2020" name="G3 (Bethesda)">
        <title>Genetic Underpinnings of Host Manipulation by Ophiocordyceps as Revealed by Comparative Transcriptomics.</title>
        <authorList>
            <person name="Will I."/>
            <person name="Das B."/>
            <person name="Trinh T."/>
            <person name="Brachmann A."/>
            <person name="Ohm R.A."/>
            <person name="de Bekker C."/>
        </authorList>
    </citation>
    <scope>NUCLEOTIDE SEQUENCE [LARGE SCALE GENOMIC DNA]</scope>
    <source>
        <strain evidence="14 15">EC05</strain>
    </source>
</reference>
<dbReference type="SMART" id="SM00826">
    <property type="entry name" value="PKS_DH"/>
    <property type="match status" value="1"/>
</dbReference>
<dbReference type="Proteomes" id="UP000562929">
    <property type="component" value="Unassembled WGS sequence"/>
</dbReference>
<dbReference type="SMART" id="SM00829">
    <property type="entry name" value="PKS_ER"/>
    <property type="match status" value="1"/>
</dbReference>
<dbReference type="InterPro" id="IPR014030">
    <property type="entry name" value="Ketoacyl_synth_N"/>
</dbReference>
<dbReference type="OrthoDB" id="329835at2759"/>
<dbReference type="Gene3D" id="3.90.180.10">
    <property type="entry name" value="Medium-chain alcohol dehydrogenases, catalytic domain"/>
    <property type="match status" value="1"/>
</dbReference>
<dbReference type="Gene3D" id="3.40.47.10">
    <property type="match status" value="1"/>
</dbReference>
<evidence type="ECO:0000313" key="14">
    <source>
        <dbReference type="EMBL" id="KAF4589670.1"/>
    </source>
</evidence>
<dbReference type="InterPro" id="IPR009081">
    <property type="entry name" value="PP-bd_ACP"/>
</dbReference>
<dbReference type="PANTHER" id="PTHR43775">
    <property type="entry name" value="FATTY ACID SYNTHASE"/>
    <property type="match status" value="1"/>
</dbReference>
<dbReference type="GO" id="GO:1901336">
    <property type="term" value="P:lactone biosynthetic process"/>
    <property type="evidence" value="ECO:0007669"/>
    <property type="project" value="UniProtKB-ARBA"/>
</dbReference>
<dbReference type="EMBL" id="JAACLJ010000003">
    <property type="protein sequence ID" value="KAF4589670.1"/>
    <property type="molecule type" value="Genomic_DNA"/>
</dbReference>
<dbReference type="InterPro" id="IPR018201">
    <property type="entry name" value="Ketoacyl_synth_AS"/>
</dbReference>
<dbReference type="Pfam" id="PF14765">
    <property type="entry name" value="PS-DH"/>
    <property type="match status" value="1"/>
</dbReference>
<feature type="domain" description="PKS/mFAS DH" evidence="13">
    <location>
        <begin position="1001"/>
        <end position="1317"/>
    </location>
</feature>
<evidence type="ECO:0000313" key="15">
    <source>
        <dbReference type="Proteomes" id="UP000562929"/>
    </source>
</evidence>
<dbReference type="SUPFAM" id="SSF53335">
    <property type="entry name" value="S-adenosyl-L-methionine-dependent methyltransferases"/>
    <property type="match status" value="1"/>
</dbReference>
<dbReference type="InterPro" id="IPR016035">
    <property type="entry name" value="Acyl_Trfase/lysoPLipase"/>
</dbReference>
<comment type="pathway">
    <text evidence="1">Secondary metabolite biosynthesis.</text>
</comment>
<evidence type="ECO:0000256" key="10">
    <source>
        <dbReference type="SAM" id="MobiDB-lite"/>
    </source>
</evidence>
<dbReference type="Pfam" id="PF08659">
    <property type="entry name" value="KR"/>
    <property type="match status" value="1"/>
</dbReference>
<dbReference type="InterPro" id="IPR014031">
    <property type="entry name" value="Ketoacyl_synth_C"/>
</dbReference>
<evidence type="ECO:0000259" key="11">
    <source>
        <dbReference type="PROSITE" id="PS50075"/>
    </source>
</evidence>